<evidence type="ECO:0000313" key="1">
    <source>
        <dbReference type="EMBL" id="THG19535.1"/>
    </source>
</evidence>
<evidence type="ECO:0000313" key="2">
    <source>
        <dbReference type="Proteomes" id="UP000306102"/>
    </source>
</evidence>
<dbReference type="Proteomes" id="UP000306102">
    <property type="component" value="Unassembled WGS sequence"/>
</dbReference>
<reference evidence="1 2" key="1">
    <citation type="journal article" date="2018" name="Proc. Natl. Acad. Sci. U.S.A.">
        <title>Draft genome sequence of Camellia sinensis var. sinensis provides insights into the evolution of the tea genome and tea quality.</title>
        <authorList>
            <person name="Wei C."/>
            <person name="Yang H."/>
            <person name="Wang S."/>
            <person name="Zhao J."/>
            <person name="Liu C."/>
            <person name="Gao L."/>
            <person name="Xia E."/>
            <person name="Lu Y."/>
            <person name="Tai Y."/>
            <person name="She G."/>
            <person name="Sun J."/>
            <person name="Cao H."/>
            <person name="Tong W."/>
            <person name="Gao Q."/>
            <person name="Li Y."/>
            <person name="Deng W."/>
            <person name="Jiang X."/>
            <person name="Wang W."/>
            <person name="Chen Q."/>
            <person name="Zhang S."/>
            <person name="Li H."/>
            <person name="Wu J."/>
            <person name="Wang P."/>
            <person name="Li P."/>
            <person name="Shi C."/>
            <person name="Zheng F."/>
            <person name="Jian J."/>
            <person name="Huang B."/>
            <person name="Shan D."/>
            <person name="Shi M."/>
            <person name="Fang C."/>
            <person name="Yue Y."/>
            <person name="Li F."/>
            <person name="Li D."/>
            <person name="Wei S."/>
            <person name="Han B."/>
            <person name="Jiang C."/>
            <person name="Yin Y."/>
            <person name="Xia T."/>
            <person name="Zhang Z."/>
            <person name="Bennetzen J.L."/>
            <person name="Zhao S."/>
            <person name="Wan X."/>
        </authorList>
    </citation>
    <scope>NUCLEOTIDE SEQUENCE [LARGE SCALE GENOMIC DNA]</scope>
    <source>
        <strain evidence="2">cv. Shuchazao</strain>
        <tissue evidence="1">Leaf</tissue>
    </source>
</reference>
<sequence>MSGLDVFSISVCSGGLEDFVVLLASEDVFSESSALKNLKHLELRTRYSKSYLLGMCALLERSPNLKTMILDYLPQMDRDESLSEDLLDKPISLSMPNLRQVKMNNFQGTANEIDFVKLLKMQGSVLEKIVIIPAKGHETTHPRTVLRRIL</sequence>
<dbReference type="EMBL" id="SDRB02002381">
    <property type="protein sequence ID" value="THG19535.1"/>
    <property type="molecule type" value="Genomic_DNA"/>
</dbReference>
<protein>
    <recommendedName>
        <fullName evidence="3">FBD domain-containing protein</fullName>
    </recommendedName>
</protein>
<accession>A0A4S4ESZ8</accession>
<dbReference type="AlphaFoldDB" id="A0A4S4ESZ8"/>
<name>A0A4S4ESZ8_CAMSN</name>
<dbReference type="STRING" id="542762.A0A4S4ESZ8"/>
<keyword evidence="2" id="KW-1185">Reference proteome</keyword>
<evidence type="ECO:0008006" key="3">
    <source>
        <dbReference type="Google" id="ProtNLM"/>
    </source>
</evidence>
<comment type="caution">
    <text evidence="1">The sequence shown here is derived from an EMBL/GenBank/DDBJ whole genome shotgun (WGS) entry which is preliminary data.</text>
</comment>
<gene>
    <name evidence="1" type="ORF">TEA_027441</name>
</gene>
<organism evidence="1 2">
    <name type="scientific">Camellia sinensis var. sinensis</name>
    <name type="common">China tea</name>
    <dbReference type="NCBI Taxonomy" id="542762"/>
    <lineage>
        <taxon>Eukaryota</taxon>
        <taxon>Viridiplantae</taxon>
        <taxon>Streptophyta</taxon>
        <taxon>Embryophyta</taxon>
        <taxon>Tracheophyta</taxon>
        <taxon>Spermatophyta</taxon>
        <taxon>Magnoliopsida</taxon>
        <taxon>eudicotyledons</taxon>
        <taxon>Gunneridae</taxon>
        <taxon>Pentapetalae</taxon>
        <taxon>asterids</taxon>
        <taxon>Ericales</taxon>
        <taxon>Theaceae</taxon>
        <taxon>Camellia</taxon>
    </lineage>
</organism>
<proteinExistence type="predicted"/>